<evidence type="ECO:0000256" key="8">
    <source>
        <dbReference type="ARBA" id="ARBA00022753"/>
    </source>
</evidence>
<evidence type="ECO:0000256" key="17">
    <source>
        <dbReference type="ARBA" id="ARBA00060492"/>
    </source>
</evidence>
<dbReference type="GO" id="GO:0005886">
    <property type="term" value="C:plasma membrane"/>
    <property type="evidence" value="ECO:0007669"/>
    <property type="project" value="UniProtKB-SubCell"/>
</dbReference>
<evidence type="ECO:0000256" key="6">
    <source>
        <dbReference type="ARBA" id="ARBA00022692"/>
    </source>
</evidence>
<comment type="subcellular location">
    <subcellularLocation>
        <location evidence="4">Cell projection</location>
        <location evidence="4">Dendrite</location>
    </subcellularLocation>
    <subcellularLocation>
        <location evidence="17">Cell projection</location>
        <location evidence="17">Growth cone membrane</location>
        <topology evidence="17">Single-pass type I membrane protein</topology>
    </subcellularLocation>
    <subcellularLocation>
        <location evidence="15">Cytoplasmic vesicle</location>
        <location evidence="15">Secretory vesicle</location>
        <location evidence="15">Synaptic vesicle membrane</location>
        <topology evidence="15">Single-pass type I membrane protein</topology>
    </subcellularLocation>
    <subcellularLocation>
        <location evidence="2">Early endosome membrane</location>
        <topology evidence="2">Single-pass type I membrane protein</topology>
    </subcellularLocation>
    <subcellularLocation>
        <location evidence="1">Endoplasmic reticulum-Golgi intermediate compartment membrane</location>
        <topology evidence="1">Single-pass type I membrane protein</topology>
    </subcellularLocation>
    <subcellularLocation>
        <location evidence="20">Membrane</location>
        <topology evidence="20">Single-pass type I membrane protein</topology>
    </subcellularLocation>
    <subcellularLocation>
        <location evidence="3">Recycling endosome</location>
    </subcellularLocation>
</comment>
<accession>A0A8X6WLD6</accession>
<evidence type="ECO:0000256" key="12">
    <source>
        <dbReference type="ARBA" id="ARBA00023180"/>
    </source>
</evidence>
<dbReference type="InterPro" id="IPR002000">
    <property type="entry name" value="Lysosome-assoc_membr_glycop"/>
</dbReference>
<keyword evidence="13" id="KW-0966">Cell projection</keyword>
<feature type="region of interest" description="Disordered" evidence="21">
    <location>
        <begin position="30"/>
        <end position="112"/>
    </location>
</feature>
<keyword evidence="7 23" id="KW-0732">Signal</keyword>
<evidence type="ECO:0000256" key="14">
    <source>
        <dbReference type="ARBA" id="ARBA00023329"/>
    </source>
</evidence>
<evidence type="ECO:0000256" key="13">
    <source>
        <dbReference type="ARBA" id="ARBA00023273"/>
    </source>
</evidence>
<evidence type="ECO:0000256" key="21">
    <source>
        <dbReference type="SAM" id="MobiDB-lite"/>
    </source>
</evidence>
<protein>
    <recommendedName>
        <fullName evidence="18">Lysosome-associated membrane glycoprotein 5</fullName>
    </recommendedName>
    <alternativeName>
        <fullName evidence="19">Lysosome-associated membrane protein 5</fullName>
    </alternativeName>
</protein>
<keyword evidence="12" id="KW-0325">Glycoprotein</keyword>
<feature type="domain" description="Lysosome-associated membrane glycoprotein 2-like transmembrane" evidence="25">
    <location>
        <begin position="267"/>
        <end position="294"/>
    </location>
</feature>
<dbReference type="Pfam" id="PF21222">
    <property type="entry name" value="Lamp2_2nd"/>
    <property type="match status" value="1"/>
</dbReference>
<sequence length="372" mass="40345">MKISLSLAFFAVLFVAGFCDDTTLTTIPVTSESSKSTETSSTAAPTTSTEQSTTTTSSTTVPTTEPPTTTSSTEPPTTTTPSTTTSTTTPVPSTTVVPVTSTKAPEPPVPDVGSWNVTEGNVTCIRADLRIRFRIEVDGRTDYIVLLPNATSSGNCNATNNTQELKLIDSEYSLSIVFGKDSTNAFCKNITFSYILPDSSGIEYNDTHLYAVKLGNSYMCSSTESVSLGNVTMEVFHIRIQAFGSPGNKDFGTAEDCEADNKVNDIVPIAVGIALLVLVIIVLVAYFIGRRRSRQKGNIGVHVKYPKEWGNVLSFIVRERFGSPFIFRMQRRCNLLIMSKNYDAMSLETSFTKITGKYLGVNETSYECAGVE</sequence>
<dbReference type="AlphaFoldDB" id="A0A8X6WLD6"/>
<evidence type="ECO:0000259" key="25">
    <source>
        <dbReference type="Pfam" id="PF21222"/>
    </source>
</evidence>
<evidence type="ECO:0000256" key="20">
    <source>
        <dbReference type="PROSITE-ProRule" id="PRU00740"/>
    </source>
</evidence>
<dbReference type="GO" id="GO:0031902">
    <property type="term" value="C:late endosome membrane"/>
    <property type="evidence" value="ECO:0007669"/>
    <property type="project" value="TreeGrafter"/>
</dbReference>
<dbReference type="GO" id="GO:0005765">
    <property type="term" value="C:lysosomal membrane"/>
    <property type="evidence" value="ECO:0007669"/>
    <property type="project" value="TreeGrafter"/>
</dbReference>
<dbReference type="PROSITE" id="PS51407">
    <property type="entry name" value="LAMP_3"/>
    <property type="match status" value="1"/>
</dbReference>
<evidence type="ECO:0000259" key="24">
    <source>
        <dbReference type="Pfam" id="PF01299"/>
    </source>
</evidence>
<comment type="function">
    <text evidence="16">Plays a role in short-term synaptic plasticity in a subset of GABAergic neurons in the brain.</text>
</comment>
<dbReference type="PANTHER" id="PTHR11506">
    <property type="entry name" value="LYSOSOME-ASSOCIATED MEMBRANE GLYCOPROTEIN"/>
    <property type="match status" value="1"/>
</dbReference>
<keyword evidence="9 22" id="KW-1133">Transmembrane helix</keyword>
<feature type="signal peptide" evidence="23">
    <location>
        <begin position="1"/>
        <end position="19"/>
    </location>
</feature>
<evidence type="ECO:0000313" key="26">
    <source>
        <dbReference type="EMBL" id="GFY37303.1"/>
    </source>
</evidence>
<feature type="chain" id="PRO_5036500711" description="Lysosome-associated membrane glycoprotein 5" evidence="23">
    <location>
        <begin position="20"/>
        <end position="372"/>
    </location>
</feature>
<evidence type="ECO:0000256" key="19">
    <source>
        <dbReference type="ARBA" id="ARBA00076257"/>
    </source>
</evidence>
<evidence type="ECO:0000256" key="2">
    <source>
        <dbReference type="ARBA" id="ARBA00004158"/>
    </source>
</evidence>
<evidence type="ECO:0000256" key="5">
    <source>
        <dbReference type="ARBA" id="ARBA00009644"/>
    </source>
</evidence>
<dbReference type="Proteomes" id="UP000886998">
    <property type="component" value="Unassembled WGS sequence"/>
</dbReference>
<gene>
    <name evidence="26" type="primary">Lamp1</name>
    <name evidence="26" type="ORF">TNIN_432961</name>
</gene>
<keyword evidence="20" id="KW-1015">Disulfide bond</keyword>
<feature type="disulfide bond" evidence="20">
    <location>
        <begin position="220"/>
        <end position="257"/>
    </location>
</feature>
<evidence type="ECO:0000256" key="4">
    <source>
        <dbReference type="ARBA" id="ARBA00004279"/>
    </source>
</evidence>
<evidence type="ECO:0000256" key="15">
    <source>
        <dbReference type="ARBA" id="ARBA00029428"/>
    </source>
</evidence>
<evidence type="ECO:0000256" key="3">
    <source>
        <dbReference type="ARBA" id="ARBA00004172"/>
    </source>
</evidence>
<feature type="transmembrane region" description="Helical" evidence="22">
    <location>
        <begin position="266"/>
        <end position="288"/>
    </location>
</feature>
<keyword evidence="6 20" id="KW-0812">Transmembrane</keyword>
<feature type="domain" description="Lysosome-associated membrane glycoprotein 2-like luminal" evidence="24">
    <location>
        <begin position="110"/>
        <end position="244"/>
    </location>
</feature>
<dbReference type="GO" id="GO:0072594">
    <property type="term" value="P:establishment of protein localization to organelle"/>
    <property type="evidence" value="ECO:0007669"/>
    <property type="project" value="TreeGrafter"/>
</dbReference>
<name>A0A8X6WLD6_9ARAC</name>
<evidence type="ECO:0000256" key="22">
    <source>
        <dbReference type="SAM" id="Phobius"/>
    </source>
</evidence>
<evidence type="ECO:0000256" key="23">
    <source>
        <dbReference type="SAM" id="SignalP"/>
    </source>
</evidence>
<dbReference type="PRINTS" id="PR00336">
    <property type="entry name" value="LYSASSOCTDMP"/>
</dbReference>
<evidence type="ECO:0000256" key="9">
    <source>
        <dbReference type="ARBA" id="ARBA00022989"/>
    </source>
</evidence>
<comment type="caution">
    <text evidence="20">Lacks conserved residue(s) required for the propagation of feature annotation.</text>
</comment>
<evidence type="ECO:0000256" key="1">
    <source>
        <dbReference type="ARBA" id="ARBA00004151"/>
    </source>
</evidence>
<evidence type="ECO:0000256" key="18">
    <source>
        <dbReference type="ARBA" id="ARBA00074379"/>
    </source>
</evidence>
<dbReference type="InterPro" id="IPR048528">
    <property type="entry name" value="Lamp2-like_luminal"/>
</dbReference>
<dbReference type="PANTHER" id="PTHR11506:SF35">
    <property type="entry name" value="LYSOSOME-ASSOCIATED MEMBRANE GLYCOPROTEIN 5"/>
    <property type="match status" value="1"/>
</dbReference>
<reference evidence="26" key="1">
    <citation type="submission" date="2020-08" db="EMBL/GenBank/DDBJ databases">
        <title>Multicomponent nature underlies the extraordinary mechanical properties of spider dragline silk.</title>
        <authorList>
            <person name="Kono N."/>
            <person name="Nakamura H."/>
            <person name="Mori M."/>
            <person name="Yoshida Y."/>
            <person name="Ohtoshi R."/>
            <person name="Malay A.D."/>
            <person name="Moran D.A.P."/>
            <person name="Tomita M."/>
            <person name="Numata K."/>
            <person name="Arakawa K."/>
        </authorList>
    </citation>
    <scope>NUCLEOTIDE SEQUENCE</scope>
</reference>
<keyword evidence="11 20" id="KW-0472">Membrane</keyword>
<keyword evidence="14" id="KW-0968">Cytoplasmic vesicle</keyword>
<organism evidence="26 27">
    <name type="scientific">Trichonephila inaurata madagascariensis</name>
    <dbReference type="NCBI Taxonomy" id="2747483"/>
    <lineage>
        <taxon>Eukaryota</taxon>
        <taxon>Metazoa</taxon>
        <taxon>Ecdysozoa</taxon>
        <taxon>Arthropoda</taxon>
        <taxon>Chelicerata</taxon>
        <taxon>Arachnida</taxon>
        <taxon>Araneae</taxon>
        <taxon>Araneomorphae</taxon>
        <taxon>Entelegynae</taxon>
        <taxon>Araneoidea</taxon>
        <taxon>Nephilidae</taxon>
        <taxon>Trichonephila</taxon>
        <taxon>Trichonephila inaurata</taxon>
    </lineage>
</organism>
<evidence type="ECO:0000256" key="11">
    <source>
        <dbReference type="ARBA" id="ARBA00023136"/>
    </source>
</evidence>
<evidence type="ECO:0000256" key="10">
    <source>
        <dbReference type="ARBA" id="ARBA00023018"/>
    </source>
</evidence>
<dbReference type="OrthoDB" id="6232933at2759"/>
<keyword evidence="8" id="KW-0967">Endosome</keyword>
<evidence type="ECO:0000256" key="7">
    <source>
        <dbReference type="ARBA" id="ARBA00022729"/>
    </source>
</evidence>
<feature type="compositionally biased region" description="Low complexity" evidence="21">
    <location>
        <begin position="30"/>
        <end position="102"/>
    </location>
</feature>
<dbReference type="EMBL" id="BMAV01000235">
    <property type="protein sequence ID" value="GFY37303.1"/>
    <property type="molecule type" value="Genomic_DNA"/>
</dbReference>
<keyword evidence="10" id="KW-0770">Synapse</keyword>
<dbReference type="InterPro" id="IPR048524">
    <property type="entry name" value="Lamp2-like_TM"/>
</dbReference>
<dbReference type="Pfam" id="PF01299">
    <property type="entry name" value="Lamp2-like_luminal"/>
    <property type="match status" value="1"/>
</dbReference>
<comment type="caution">
    <text evidence="26">The sequence shown here is derived from an EMBL/GenBank/DDBJ whole genome shotgun (WGS) entry which is preliminary data.</text>
</comment>
<comment type="similarity">
    <text evidence="5 20">Belongs to the LAMP family.</text>
</comment>
<proteinExistence type="inferred from homology"/>
<evidence type="ECO:0000256" key="16">
    <source>
        <dbReference type="ARBA" id="ARBA00053950"/>
    </source>
</evidence>
<keyword evidence="27" id="KW-1185">Reference proteome</keyword>
<evidence type="ECO:0000313" key="27">
    <source>
        <dbReference type="Proteomes" id="UP000886998"/>
    </source>
</evidence>
<dbReference type="Gene3D" id="2.40.160.110">
    <property type="match status" value="1"/>
</dbReference>